<dbReference type="InterPro" id="IPR052929">
    <property type="entry name" value="RNase_H-like_EbsB-rel"/>
</dbReference>
<dbReference type="InterPro" id="IPR044730">
    <property type="entry name" value="RNase_H-like_dom_plant"/>
</dbReference>
<dbReference type="Gene3D" id="3.30.420.10">
    <property type="entry name" value="Ribonuclease H-like superfamily/Ribonuclease H"/>
    <property type="match status" value="1"/>
</dbReference>
<dbReference type="PANTHER" id="PTHR47074">
    <property type="entry name" value="BNAC02G40300D PROTEIN"/>
    <property type="match status" value="1"/>
</dbReference>
<reference evidence="2 3" key="1">
    <citation type="journal article" date="2014" name="Am. J. Bot.">
        <title>Genome assembly and annotation for red clover (Trifolium pratense; Fabaceae).</title>
        <authorList>
            <person name="Istvanek J."/>
            <person name="Jaros M."/>
            <person name="Krenek A."/>
            <person name="Repkova J."/>
        </authorList>
    </citation>
    <scope>NUCLEOTIDE SEQUENCE [LARGE SCALE GENOMIC DNA]</scope>
    <source>
        <strain evidence="3">cv. Tatra</strain>
        <tissue evidence="2">Young leaves</tissue>
    </source>
</reference>
<comment type="caution">
    <text evidence="2">The sequence shown here is derived from an EMBL/GenBank/DDBJ whole genome shotgun (WGS) entry which is preliminary data.</text>
</comment>
<dbReference type="GO" id="GO:0004523">
    <property type="term" value="F:RNA-DNA hybrid ribonuclease activity"/>
    <property type="evidence" value="ECO:0007669"/>
    <property type="project" value="InterPro"/>
</dbReference>
<dbReference type="AlphaFoldDB" id="A0A2K3MCS7"/>
<dbReference type="PANTHER" id="PTHR47074:SF11">
    <property type="entry name" value="REVERSE TRANSCRIPTASE-LIKE PROTEIN"/>
    <property type="match status" value="1"/>
</dbReference>
<proteinExistence type="predicted"/>
<dbReference type="Proteomes" id="UP000236291">
    <property type="component" value="Unassembled WGS sequence"/>
</dbReference>
<dbReference type="CDD" id="cd06222">
    <property type="entry name" value="RNase_H_like"/>
    <property type="match status" value="1"/>
</dbReference>
<gene>
    <name evidence="2" type="ORF">L195_g044699</name>
</gene>
<evidence type="ECO:0000313" key="3">
    <source>
        <dbReference type="Proteomes" id="UP000236291"/>
    </source>
</evidence>
<dbReference type="STRING" id="57577.A0A2K3MCS7"/>
<reference evidence="2 3" key="2">
    <citation type="journal article" date="2017" name="Front. Plant Sci.">
        <title>Gene Classification and Mining of Molecular Markers Useful in Red Clover (Trifolium pratense) Breeding.</title>
        <authorList>
            <person name="Istvanek J."/>
            <person name="Dluhosova J."/>
            <person name="Dluhos P."/>
            <person name="Patkova L."/>
            <person name="Nedelnik J."/>
            <person name="Repkova J."/>
        </authorList>
    </citation>
    <scope>NUCLEOTIDE SEQUENCE [LARGE SCALE GENOMIC DNA]</scope>
    <source>
        <strain evidence="3">cv. Tatra</strain>
        <tissue evidence="2">Young leaves</tissue>
    </source>
</reference>
<dbReference type="Pfam" id="PF13456">
    <property type="entry name" value="RVT_3"/>
    <property type="match status" value="1"/>
</dbReference>
<evidence type="ECO:0000313" key="2">
    <source>
        <dbReference type="EMBL" id="PNX88593.1"/>
    </source>
</evidence>
<organism evidence="2 3">
    <name type="scientific">Trifolium pratense</name>
    <name type="common">Red clover</name>
    <dbReference type="NCBI Taxonomy" id="57577"/>
    <lineage>
        <taxon>Eukaryota</taxon>
        <taxon>Viridiplantae</taxon>
        <taxon>Streptophyta</taxon>
        <taxon>Embryophyta</taxon>
        <taxon>Tracheophyta</taxon>
        <taxon>Spermatophyta</taxon>
        <taxon>Magnoliopsida</taxon>
        <taxon>eudicotyledons</taxon>
        <taxon>Gunneridae</taxon>
        <taxon>Pentapetalae</taxon>
        <taxon>rosids</taxon>
        <taxon>fabids</taxon>
        <taxon>Fabales</taxon>
        <taxon>Fabaceae</taxon>
        <taxon>Papilionoideae</taxon>
        <taxon>50 kb inversion clade</taxon>
        <taxon>NPAAA clade</taxon>
        <taxon>Hologalegina</taxon>
        <taxon>IRL clade</taxon>
        <taxon>Trifolieae</taxon>
        <taxon>Trifolium</taxon>
    </lineage>
</organism>
<accession>A0A2K3MCS7</accession>
<dbReference type="InterPro" id="IPR002156">
    <property type="entry name" value="RNaseH_domain"/>
</dbReference>
<evidence type="ECO:0000259" key="1">
    <source>
        <dbReference type="Pfam" id="PF13456"/>
    </source>
</evidence>
<dbReference type="InterPro" id="IPR036397">
    <property type="entry name" value="RNaseH_sf"/>
</dbReference>
<sequence length="120" mass="13277">MPISDVHWTTPPGGYYDLNVDAAGPIERCRWGFGVVVRDEYGVVVAASCWQVLSLSNSEVKEAVAMRKGLEFAKDMSFLNVIVESDASNVILTLNHHQQSFYYVGSIIEDCCNSNVFVVV</sequence>
<protein>
    <recommendedName>
        <fullName evidence="1">RNase H type-1 domain-containing protein</fullName>
    </recommendedName>
</protein>
<feature type="domain" description="RNase H type-1" evidence="1">
    <location>
        <begin position="32"/>
        <end position="108"/>
    </location>
</feature>
<dbReference type="EMBL" id="ASHM01057138">
    <property type="protein sequence ID" value="PNX88593.1"/>
    <property type="molecule type" value="Genomic_DNA"/>
</dbReference>
<dbReference type="GO" id="GO:0003676">
    <property type="term" value="F:nucleic acid binding"/>
    <property type="evidence" value="ECO:0007669"/>
    <property type="project" value="InterPro"/>
</dbReference>
<name>A0A2K3MCS7_TRIPR</name>